<keyword evidence="5" id="KW-1185">Reference proteome</keyword>
<keyword evidence="1 2" id="KW-0238">DNA-binding</keyword>
<evidence type="ECO:0000256" key="1">
    <source>
        <dbReference type="ARBA" id="ARBA00023125"/>
    </source>
</evidence>
<evidence type="ECO:0000256" key="2">
    <source>
        <dbReference type="PROSITE-ProRule" id="PRU00335"/>
    </source>
</evidence>
<name>A0ABW8UF29_9LACO</name>
<evidence type="ECO:0000259" key="3">
    <source>
        <dbReference type="PROSITE" id="PS50977"/>
    </source>
</evidence>
<feature type="domain" description="HTH tetR-type" evidence="3">
    <location>
        <begin position="8"/>
        <end position="68"/>
    </location>
</feature>
<dbReference type="PANTHER" id="PTHR43479:SF11">
    <property type="entry name" value="ACREF_ENVCD OPERON REPRESSOR-RELATED"/>
    <property type="match status" value="1"/>
</dbReference>
<dbReference type="PANTHER" id="PTHR43479">
    <property type="entry name" value="ACREF/ENVCD OPERON REPRESSOR-RELATED"/>
    <property type="match status" value="1"/>
</dbReference>
<dbReference type="PRINTS" id="PR00455">
    <property type="entry name" value="HTHTETR"/>
</dbReference>
<dbReference type="Proteomes" id="UP001625389">
    <property type="component" value="Unassembled WGS sequence"/>
</dbReference>
<feature type="DNA-binding region" description="H-T-H motif" evidence="2">
    <location>
        <begin position="31"/>
        <end position="50"/>
    </location>
</feature>
<dbReference type="Gene3D" id="1.10.357.10">
    <property type="entry name" value="Tetracycline Repressor, domain 2"/>
    <property type="match status" value="1"/>
</dbReference>
<dbReference type="InterPro" id="IPR050624">
    <property type="entry name" value="HTH-type_Tx_Regulator"/>
</dbReference>
<gene>
    <name evidence="4" type="ORF">ACEN34_12350</name>
</gene>
<accession>A0ABW8UF29</accession>
<sequence>MKRDLKKELNRKKIVAAAYQLMTKKGIQKTSVKEVSELSGISFVTMYKYFENKEELAEAVSLRFFKENSQDLQAIAEDDSLDFLLKLQRLGMKAKQIRQTLSPEINDEFMRSFSESKAVQAYAKEWNSKFWQLMIKSGRESGVINSGVSDEVIGLFANMFTQYVSTHVNDPKLMPQFEKLFMYGISGNQ</sequence>
<dbReference type="Pfam" id="PF00440">
    <property type="entry name" value="TetR_N"/>
    <property type="match status" value="1"/>
</dbReference>
<evidence type="ECO:0000313" key="4">
    <source>
        <dbReference type="EMBL" id="MFL2030382.1"/>
    </source>
</evidence>
<protein>
    <submittedName>
        <fullName evidence="4">TetR/AcrR family transcriptional regulator</fullName>
    </submittedName>
</protein>
<dbReference type="RefSeq" id="WP_125550451.1">
    <property type="nucleotide sequence ID" value="NZ_JBGQPK010000095.1"/>
</dbReference>
<dbReference type="InterPro" id="IPR009057">
    <property type="entry name" value="Homeodomain-like_sf"/>
</dbReference>
<organism evidence="4 5">
    <name type="scientific">Loigolactobacillus zhaoyuanensis</name>
    <dbReference type="NCBI Taxonomy" id="2486017"/>
    <lineage>
        <taxon>Bacteria</taxon>
        <taxon>Bacillati</taxon>
        <taxon>Bacillota</taxon>
        <taxon>Bacilli</taxon>
        <taxon>Lactobacillales</taxon>
        <taxon>Lactobacillaceae</taxon>
        <taxon>Loigolactobacillus</taxon>
    </lineage>
</organism>
<dbReference type="InterPro" id="IPR001647">
    <property type="entry name" value="HTH_TetR"/>
</dbReference>
<dbReference type="EMBL" id="JBGQPK010000095">
    <property type="protein sequence ID" value="MFL2030382.1"/>
    <property type="molecule type" value="Genomic_DNA"/>
</dbReference>
<reference evidence="4 5" key="1">
    <citation type="submission" date="2024-08" db="EMBL/GenBank/DDBJ databases">
        <authorList>
            <person name="Arias E."/>
        </authorList>
    </citation>
    <scope>NUCLEOTIDE SEQUENCE [LARGE SCALE GENOMIC DNA]</scope>
    <source>
        <strain evidence="4 5">FAM 25317</strain>
    </source>
</reference>
<evidence type="ECO:0000313" key="5">
    <source>
        <dbReference type="Proteomes" id="UP001625389"/>
    </source>
</evidence>
<dbReference type="PROSITE" id="PS50977">
    <property type="entry name" value="HTH_TETR_2"/>
    <property type="match status" value="1"/>
</dbReference>
<dbReference type="SUPFAM" id="SSF46689">
    <property type="entry name" value="Homeodomain-like"/>
    <property type="match status" value="1"/>
</dbReference>
<proteinExistence type="predicted"/>
<comment type="caution">
    <text evidence="4">The sequence shown here is derived from an EMBL/GenBank/DDBJ whole genome shotgun (WGS) entry which is preliminary data.</text>
</comment>